<dbReference type="AlphaFoldDB" id="A0A4Z1JEM2"/>
<evidence type="ECO:0000256" key="3">
    <source>
        <dbReference type="ARBA" id="ARBA00022691"/>
    </source>
</evidence>
<dbReference type="InterPro" id="IPR036388">
    <property type="entry name" value="WH-like_DNA-bd_sf"/>
</dbReference>
<keyword evidence="3" id="KW-0949">S-adenosyl-L-methionine</keyword>
<dbReference type="Pfam" id="PF00891">
    <property type="entry name" value="Methyltransf_2"/>
    <property type="match status" value="1"/>
</dbReference>
<keyword evidence="1" id="KW-0489">Methyltransferase</keyword>
<dbReference type="Gene3D" id="1.10.10.10">
    <property type="entry name" value="Winged helix-like DNA-binding domain superfamily/Winged helix DNA-binding domain"/>
    <property type="match status" value="1"/>
</dbReference>
<dbReference type="Proteomes" id="UP000297229">
    <property type="component" value="Unassembled WGS sequence"/>
</dbReference>
<comment type="caution">
    <text evidence="5">The sequence shown here is derived from an EMBL/GenBank/DDBJ whole genome shotgun (WGS) entry which is preliminary data.</text>
</comment>
<evidence type="ECO:0000313" key="5">
    <source>
        <dbReference type="EMBL" id="TGO67407.1"/>
    </source>
</evidence>
<organism evidence="5 6">
    <name type="scientific">Botrytis elliptica</name>
    <dbReference type="NCBI Taxonomy" id="278938"/>
    <lineage>
        <taxon>Eukaryota</taxon>
        <taxon>Fungi</taxon>
        <taxon>Dikarya</taxon>
        <taxon>Ascomycota</taxon>
        <taxon>Pezizomycotina</taxon>
        <taxon>Leotiomycetes</taxon>
        <taxon>Helotiales</taxon>
        <taxon>Sclerotiniaceae</taxon>
        <taxon>Botrytis</taxon>
    </lineage>
</organism>
<dbReference type="SUPFAM" id="SSF46785">
    <property type="entry name" value="Winged helix' DNA-binding domain"/>
    <property type="match status" value="1"/>
</dbReference>
<keyword evidence="6" id="KW-1185">Reference proteome</keyword>
<dbReference type="GO" id="GO:0032259">
    <property type="term" value="P:methylation"/>
    <property type="evidence" value="ECO:0007669"/>
    <property type="project" value="UniProtKB-KW"/>
</dbReference>
<protein>
    <recommendedName>
        <fullName evidence="4">O-methyltransferase C-terminal domain-containing protein</fullName>
    </recommendedName>
</protein>
<evidence type="ECO:0000256" key="1">
    <source>
        <dbReference type="ARBA" id="ARBA00022603"/>
    </source>
</evidence>
<name>A0A4Z1JEM2_9HELO</name>
<dbReference type="GO" id="GO:0008171">
    <property type="term" value="F:O-methyltransferase activity"/>
    <property type="evidence" value="ECO:0007669"/>
    <property type="project" value="InterPro"/>
</dbReference>
<evidence type="ECO:0000259" key="4">
    <source>
        <dbReference type="Pfam" id="PF00891"/>
    </source>
</evidence>
<dbReference type="PANTHER" id="PTHR43712:SF12">
    <property type="entry name" value="STERIGMATOCYSTIN 8-O-METHYLTRANSFERASE"/>
    <property type="match status" value="1"/>
</dbReference>
<reference evidence="5 6" key="1">
    <citation type="submission" date="2017-12" db="EMBL/GenBank/DDBJ databases">
        <title>Comparative genomics of Botrytis spp.</title>
        <authorList>
            <person name="Valero-Jimenez C.A."/>
            <person name="Tapia P."/>
            <person name="Veloso J."/>
            <person name="Silva-Moreno E."/>
            <person name="Staats M."/>
            <person name="Valdes J.H."/>
            <person name="Van Kan J.A.L."/>
        </authorList>
    </citation>
    <scope>NUCLEOTIDE SEQUENCE [LARGE SCALE GENOMIC DNA]</scope>
    <source>
        <strain evidence="5 6">Be9601</strain>
    </source>
</reference>
<dbReference type="SUPFAM" id="SSF53335">
    <property type="entry name" value="S-adenosyl-L-methionine-dependent methyltransferases"/>
    <property type="match status" value="1"/>
</dbReference>
<evidence type="ECO:0000256" key="2">
    <source>
        <dbReference type="ARBA" id="ARBA00022679"/>
    </source>
</evidence>
<proteinExistence type="predicted"/>
<keyword evidence="2" id="KW-0808">Transferase</keyword>
<dbReference type="EMBL" id="PQXM01000892">
    <property type="protein sequence ID" value="TGO67407.1"/>
    <property type="molecule type" value="Genomic_DNA"/>
</dbReference>
<dbReference type="PANTHER" id="PTHR43712">
    <property type="entry name" value="PUTATIVE (AFU_ORTHOLOGUE AFUA_4G14580)-RELATED"/>
    <property type="match status" value="1"/>
</dbReference>
<dbReference type="InterPro" id="IPR001077">
    <property type="entry name" value="COMT_C"/>
</dbReference>
<evidence type="ECO:0000313" key="6">
    <source>
        <dbReference type="Proteomes" id="UP000297229"/>
    </source>
</evidence>
<dbReference type="InterPro" id="IPR036390">
    <property type="entry name" value="WH_DNA-bd_sf"/>
</dbReference>
<dbReference type="PROSITE" id="PS51683">
    <property type="entry name" value="SAM_OMT_II"/>
    <property type="match status" value="1"/>
</dbReference>
<feature type="domain" description="O-methyltransferase C-terminal" evidence="4">
    <location>
        <begin position="201"/>
        <end position="392"/>
    </location>
</feature>
<sequence length="417" mass="46566">MASSSRIRELASRISDYAIEIEKQLSRQNLTLPTFEPDSPIDLPPAIHGTQVALLEAADELVLLVQGPMQSLMHIVGYSHNARNSLHAIIRYDLATAVPIDSTATFEDIALARGLNTVDTTRVLRHAMTFHVFAENSPGIVSHTASSRLISERSDLRAWIATTLDELLPAASRMVDAMEKWPGSEEPNEAGWNIVNNESRPMFEVLGNDQKRAKNFAGSMTFFEARPGIAVKYLVEDKSLEWDRVKRMVDVGGSHGKVAFALARRYPGLSCIVQDLKSVVSGAQVPVDLVDSVTFMPHNFFDAQPVIDAEVYLLRWVLHDWSDKYAIKILQGLIPAMRTGTKVVINEACLPDFGTMSLYEQRFLRATDMTMKQIQNARERDQEDWGALVKAADSRYKLQSISRPEGSELAIITLVWE</sequence>
<dbReference type="Gene3D" id="3.40.50.150">
    <property type="entry name" value="Vaccinia Virus protein VP39"/>
    <property type="match status" value="1"/>
</dbReference>
<dbReference type="InterPro" id="IPR016461">
    <property type="entry name" value="COMT-like"/>
</dbReference>
<gene>
    <name evidence="5" type="ORF">BELL_0894g00030</name>
</gene>
<accession>A0A4Z1JEM2</accession>
<dbReference type="InterPro" id="IPR029063">
    <property type="entry name" value="SAM-dependent_MTases_sf"/>
</dbReference>